<dbReference type="SUPFAM" id="SSF55920">
    <property type="entry name" value="Creatinase/aminopeptidase"/>
    <property type="match status" value="1"/>
</dbReference>
<dbReference type="Gene3D" id="3.90.230.10">
    <property type="entry name" value="Creatinase/methionine aminopeptidase superfamily"/>
    <property type="match status" value="1"/>
</dbReference>
<dbReference type="InterPro" id="IPR036005">
    <property type="entry name" value="Creatinase/aminopeptidase-like"/>
</dbReference>
<dbReference type="Pfam" id="PF00557">
    <property type="entry name" value="Peptidase_M24"/>
    <property type="match status" value="1"/>
</dbReference>
<dbReference type="InterPro" id="IPR029149">
    <property type="entry name" value="Creatin/AminoP/Spt16_N"/>
</dbReference>
<keyword evidence="3" id="KW-0378">Hydrolase</keyword>
<gene>
    <name evidence="3" type="ORF">DRB17_16390</name>
</gene>
<keyword evidence="3" id="KW-0031">Aminopeptidase</keyword>
<dbReference type="PANTHER" id="PTHR46112">
    <property type="entry name" value="AMINOPEPTIDASE"/>
    <property type="match status" value="1"/>
</dbReference>
<dbReference type="Gene3D" id="3.40.350.10">
    <property type="entry name" value="Creatinase/prolidase N-terminal domain"/>
    <property type="match status" value="1"/>
</dbReference>
<sequence>MSDDPPFPPEEFEKRLAQVRWQMSARNLQALLITKPENIDYLCGLDHQGFFAYHGLVVGPDGPLTLVTRRMEQVTIADQIPQVEFVGHTDSEDPAAVTAEVLRNRGHNRDRIGIETDSHACTPARYEAILRNLPNAEWVDTTWLVDELRLVKSPLEVAHLREAAKVSDAMMEAALETARPGVNEREVAAEVHRAMILAGGENPGFTPFIRPTPRLNQEHTTWRNRELREGEALFVEMAGCVRRYHAPLGRLIHFGTPPAGTERIRGVCVDAFNAVVDAIKPGTTAAKVYKAWQDIVDAAGLPHYRRHHCGYLVGLAFPPSWTGGSTVVGLRHDSDLVLQPGMAFHILSWLMGTGEGDYFVSNTVFLGDEGAEVLTRTPAP</sequence>
<organism evidence="3 4">
    <name type="scientific">Ferruginivarius sediminum</name>
    <dbReference type="NCBI Taxonomy" id="2661937"/>
    <lineage>
        <taxon>Bacteria</taxon>
        <taxon>Pseudomonadati</taxon>
        <taxon>Pseudomonadota</taxon>
        <taxon>Alphaproteobacteria</taxon>
        <taxon>Rhodospirillales</taxon>
        <taxon>Rhodospirillaceae</taxon>
        <taxon>Ferruginivarius</taxon>
    </lineage>
</organism>
<dbReference type="SUPFAM" id="SSF53092">
    <property type="entry name" value="Creatinase/prolidase N-terminal domain"/>
    <property type="match status" value="1"/>
</dbReference>
<dbReference type="GO" id="GO:0004177">
    <property type="term" value="F:aminopeptidase activity"/>
    <property type="evidence" value="ECO:0007669"/>
    <property type="project" value="UniProtKB-KW"/>
</dbReference>
<dbReference type="AlphaFoldDB" id="A0A369TCY8"/>
<dbReference type="Pfam" id="PF01321">
    <property type="entry name" value="Creatinase_N"/>
    <property type="match status" value="1"/>
</dbReference>
<dbReference type="Proteomes" id="UP000253941">
    <property type="component" value="Unassembled WGS sequence"/>
</dbReference>
<proteinExistence type="predicted"/>
<dbReference type="InterPro" id="IPR050659">
    <property type="entry name" value="Peptidase_M24B"/>
</dbReference>
<evidence type="ECO:0000259" key="1">
    <source>
        <dbReference type="Pfam" id="PF00557"/>
    </source>
</evidence>
<dbReference type="InterPro" id="IPR000994">
    <property type="entry name" value="Pept_M24"/>
</dbReference>
<accession>A0A369TCY8</accession>
<evidence type="ECO:0000313" key="3">
    <source>
        <dbReference type="EMBL" id="RDD60776.1"/>
    </source>
</evidence>
<dbReference type="InterPro" id="IPR000587">
    <property type="entry name" value="Creatinase_N"/>
</dbReference>
<dbReference type="CDD" id="cd01066">
    <property type="entry name" value="APP_MetAP"/>
    <property type="match status" value="1"/>
</dbReference>
<protein>
    <submittedName>
        <fullName evidence="3">Aminopeptidase P family protein</fullName>
    </submittedName>
</protein>
<keyword evidence="3" id="KW-0645">Protease</keyword>
<keyword evidence="4" id="KW-1185">Reference proteome</keyword>
<comment type="caution">
    <text evidence="3">The sequence shown here is derived from an EMBL/GenBank/DDBJ whole genome shotgun (WGS) entry which is preliminary data.</text>
</comment>
<dbReference type="PANTHER" id="PTHR46112:SF2">
    <property type="entry name" value="XAA-PRO AMINOPEPTIDASE P-RELATED"/>
    <property type="match status" value="1"/>
</dbReference>
<dbReference type="EMBL" id="QPMH01000020">
    <property type="protein sequence ID" value="RDD60776.1"/>
    <property type="molecule type" value="Genomic_DNA"/>
</dbReference>
<reference evidence="3 4" key="1">
    <citation type="submission" date="2018-07" db="EMBL/GenBank/DDBJ databases">
        <title>Venubactetium sediminum gen. nov., sp. nov., isolated from a marine solar saltern.</title>
        <authorList>
            <person name="Wang S."/>
        </authorList>
    </citation>
    <scope>NUCLEOTIDE SEQUENCE [LARGE SCALE GENOMIC DNA]</scope>
    <source>
        <strain evidence="3 4">WD2A32</strain>
    </source>
</reference>
<evidence type="ECO:0000313" key="4">
    <source>
        <dbReference type="Proteomes" id="UP000253941"/>
    </source>
</evidence>
<feature type="domain" description="Peptidase M24" evidence="1">
    <location>
        <begin position="159"/>
        <end position="364"/>
    </location>
</feature>
<dbReference type="RefSeq" id="WP_114583304.1">
    <property type="nucleotide sequence ID" value="NZ_QPMH01000020.1"/>
</dbReference>
<feature type="domain" description="Creatinase N-terminal" evidence="2">
    <location>
        <begin position="15"/>
        <end position="151"/>
    </location>
</feature>
<evidence type="ECO:0000259" key="2">
    <source>
        <dbReference type="Pfam" id="PF01321"/>
    </source>
</evidence>
<name>A0A369TCY8_9PROT</name>